<keyword evidence="10" id="KW-0378">Hydrolase</keyword>
<keyword evidence="6 8" id="KW-0472">Membrane</keyword>
<dbReference type="RefSeq" id="WP_108383641.1">
    <property type="nucleotide sequence ID" value="NZ_CP028858.1"/>
</dbReference>
<keyword evidence="7 8" id="KW-0066">ATP synthesis</keyword>
<dbReference type="GeneID" id="36513112"/>
<dbReference type="GO" id="GO:0005524">
    <property type="term" value="F:ATP binding"/>
    <property type="evidence" value="ECO:0007669"/>
    <property type="project" value="UniProtKB-UniRule"/>
</dbReference>
<dbReference type="AlphaFoldDB" id="A0A2R4X377"/>
<keyword evidence="3 8" id="KW-1003">Cell membrane</keyword>
<comment type="similarity">
    <text evidence="1 8">Belongs to the V-ATPase E subunit family.</text>
</comment>
<reference evidence="10 11" key="1">
    <citation type="submission" date="2018-04" db="EMBL/GenBank/DDBJ databases">
        <title>Halococcoides cellulosivorans gen. nov., sp. nov., an extremely halophilic cellulose-utilizing haloarchaeon from hypersaline lakes.</title>
        <authorList>
            <person name="Sorokin D.Y."/>
            <person name="Toshchakov S.V."/>
            <person name="Samarov N.I."/>
            <person name="Korzhenkov A."/>
            <person name="Kublanov I.V."/>
        </authorList>
    </citation>
    <scope>NUCLEOTIDE SEQUENCE [LARGE SCALE GENOMIC DNA]</scope>
    <source>
        <strain evidence="10 11">HArcel1</strain>
    </source>
</reference>
<dbReference type="Gene3D" id="1.20.5.620">
    <property type="entry name" value="F1F0 ATP synthase subunit B, membrane domain"/>
    <property type="match status" value="1"/>
</dbReference>
<sequence>MSLETVVEDIREQAEAQAEAIREEAEAEAEEIRAEAEAEADQIREQRERDVERQIDQERERGLSNAELEAKQARLRARRSVLQDVRERVEDELVELDGDRRRDLTESLLTDALDEFDEGSLVVHGRAEDRDLLDDLVTDRDATVGDPRDCLGGVVVTSEGARVRVNNTFDAVLEDVWEEHLRAVSDRLFEEE</sequence>
<evidence type="ECO:0000256" key="2">
    <source>
        <dbReference type="ARBA" id="ARBA00022448"/>
    </source>
</evidence>
<dbReference type="InterPro" id="IPR002842">
    <property type="entry name" value="ATPase_V1_Esu"/>
</dbReference>
<evidence type="ECO:0000313" key="10">
    <source>
        <dbReference type="EMBL" id="AWB28255.1"/>
    </source>
</evidence>
<dbReference type="GO" id="GO:0033178">
    <property type="term" value="C:proton-transporting two-sector ATPase complex, catalytic domain"/>
    <property type="evidence" value="ECO:0007669"/>
    <property type="project" value="InterPro"/>
</dbReference>
<keyword evidence="11" id="KW-1185">Reference proteome</keyword>
<accession>A0A2R4X377</accession>
<comment type="subcellular location">
    <subcellularLocation>
        <location evidence="8">Cell membrane</location>
        <topology evidence="8">Peripheral membrane protein</topology>
    </subcellularLocation>
</comment>
<evidence type="ECO:0000256" key="8">
    <source>
        <dbReference type="HAMAP-Rule" id="MF_00311"/>
    </source>
</evidence>
<dbReference type="NCBIfam" id="NF002629">
    <property type="entry name" value="PRK02292.1"/>
    <property type="match status" value="1"/>
</dbReference>
<evidence type="ECO:0000256" key="7">
    <source>
        <dbReference type="ARBA" id="ARBA00023310"/>
    </source>
</evidence>
<evidence type="ECO:0000256" key="6">
    <source>
        <dbReference type="ARBA" id="ARBA00023136"/>
    </source>
</evidence>
<dbReference type="GO" id="GO:0046933">
    <property type="term" value="F:proton-transporting ATP synthase activity, rotational mechanism"/>
    <property type="evidence" value="ECO:0007669"/>
    <property type="project" value="UniProtKB-UniRule"/>
</dbReference>
<evidence type="ECO:0000313" key="11">
    <source>
        <dbReference type="Proteomes" id="UP000244727"/>
    </source>
</evidence>
<organism evidence="10 11">
    <name type="scientific">Halococcoides cellulosivorans</name>
    <dbReference type="NCBI Taxonomy" id="1679096"/>
    <lineage>
        <taxon>Archaea</taxon>
        <taxon>Methanobacteriati</taxon>
        <taxon>Methanobacteriota</taxon>
        <taxon>Stenosarchaea group</taxon>
        <taxon>Halobacteria</taxon>
        <taxon>Halobacteriales</taxon>
        <taxon>Haloarculaceae</taxon>
        <taxon>Halococcoides</taxon>
    </lineage>
</organism>
<dbReference type="HAMAP" id="MF_00311">
    <property type="entry name" value="ATP_synth_E_arch"/>
    <property type="match status" value="1"/>
</dbReference>
<dbReference type="SUPFAM" id="SSF160527">
    <property type="entry name" value="V-type ATPase subunit E-like"/>
    <property type="match status" value="1"/>
</dbReference>
<evidence type="ECO:0000256" key="1">
    <source>
        <dbReference type="ARBA" id="ARBA00005901"/>
    </source>
</evidence>
<comment type="subunit">
    <text evidence="8">Has multiple subunits with at least A(3), B(3), C, D, E, F, H, I and proteolipid K(x).</text>
</comment>
<feature type="region of interest" description="Disordered" evidence="9">
    <location>
        <begin position="14"/>
        <end position="64"/>
    </location>
</feature>
<keyword evidence="2 8" id="KW-0813">Transport</keyword>
<gene>
    <name evidence="8" type="primary">atpE</name>
    <name evidence="10" type="ORF">HARCEL1_11355</name>
</gene>
<keyword evidence="4 8" id="KW-0375">Hydrogen ion transport</keyword>
<protein>
    <recommendedName>
        <fullName evidence="8">A-type ATP synthase subunit E</fullName>
    </recommendedName>
</protein>
<evidence type="ECO:0000256" key="9">
    <source>
        <dbReference type="SAM" id="MobiDB-lite"/>
    </source>
</evidence>
<dbReference type="Pfam" id="PF01991">
    <property type="entry name" value="vATP-synt_E"/>
    <property type="match status" value="1"/>
</dbReference>
<dbReference type="PANTHER" id="PTHR45715">
    <property type="entry name" value="ATPASE H+-TRANSPORTING V1 SUBUNIT E1A-RELATED"/>
    <property type="match status" value="1"/>
</dbReference>
<dbReference type="GO" id="GO:0016787">
    <property type="term" value="F:hydrolase activity"/>
    <property type="evidence" value="ECO:0007669"/>
    <property type="project" value="UniProtKB-KW"/>
</dbReference>
<evidence type="ECO:0000256" key="4">
    <source>
        <dbReference type="ARBA" id="ARBA00022781"/>
    </source>
</evidence>
<name>A0A2R4X377_9EURY</name>
<dbReference type="Gene3D" id="3.30.2320.30">
    <property type="entry name" value="ATP synthase, E subunit, C-terminal"/>
    <property type="match status" value="1"/>
</dbReference>
<proteinExistence type="inferred from homology"/>
<keyword evidence="5 8" id="KW-0406">Ion transport</keyword>
<dbReference type="InterPro" id="IPR038495">
    <property type="entry name" value="ATPase_E_C"/>
</dbReference>
<evidence type="ECO:0000256" key="3">
    <source>
        <dbReference type="ARBA" id="ARBA00022475"/>
    </source>
</evidence>
<dbReference type="GO" id="GO:0005886">
    <property type="term" value="C:plasma membrane"/>
    <property type="evidence" value="ECO:0007669"/>
    <property type="project" value="UniProtKB-SubCell"/>
</dbReference>
<dbReference type="Proteomes" id="UP000244727">
    <property type="component" value="Chromosome"/>
</dbReference>
<comment type="function">
    <text evidence="8">Component of the A-type ATP synthase that produces ATP from ADP in the presence of a proton gradient across the membrane.</text>
</comment>
<dbReference type="KEGG" id="harc:HARCEL1_11355"/>
<dbReference type="GO" id="GO:0046961">
    <property type="term" value="F:proton-transporting ATPase activity, rotational mechanism"/>
    <property type="evidence" value="ECO:0007669"/>
    <property type="project" value="InterPro"/>
</dbReference>
<dbReference type="GO" id="GO:0042777">
    <property type="term" value="P:proton motive force-driven plasma membrane ATP synthesis"/>
    <property type="evidence" value="ECO:0007669"/>
    <property type="project" value="UniProtKB-UniRule"/>
</dbReference>
<dbReference type="EMBL" id="CP028858">
    <property type="protein sequence ID" value="AWB28255.1"/>
    <property type="molecule type" value="Genomic_DNA"/>
</dbReference>
<evidence type="ECO:0000256" key="5">
    <source>
        <dbReference type="ARBA" id="ARBA00023065"/>
    </source>
</evidence>